<dbReference type="InterPro" id="IPR029058">
    <property type="entry name" value="AB_hydrolase_fold"/>
</dbReference>
<dbReference type="PANTHER" id="PTHR11614">
    <property type="entry name" value="PHOSPHOLIPASE-RELATED"/>
    <property type="match status" value="1"/>
</dbReference>
<evidence type="ECO:0000259" key="2">
    <source>
        <dbReference type="Pfam" id="PF12146"/>
    </source>
</evidence>
<accession>A0A0N7LAA6</accession>
<protein>
    <submittedName>
        <fullName evidence="3">Lysophospholipase</fullName>
    </submittedName>
</protein>
<name>A0A0N7LAA6_9BASI</name>
<feature type="domain" description="Serine aminopeptidase S33" evidence="2">
    <location>
        <begin position="87"/>
        <end position="344"/>
    </location>
</feature>
<dbReference type="AlphaFoldDB" id="A0A0N7LAA6"/>
<dbReference type="Gene3D" id="3.40.50.1820">
    <property type="entry name" value="alpha/beta hydrolase"/>
    <property type="match status" value="1"/>
</dbReference>
<sequence length="521" mass="58515">MGFIDNARRTLWEVVGEPALTKAGLYEPADRTYGRTDVPFSPMEKRLHDNPDVTVWFGKAMLDNGKDWSWYQVWEDKKAMRKTGRNADMIFVHGTGVHSGTLASHSRRYLDAGFRLIVPDLISHGYSTGTHVYQRHLDAYTEGLHAVLHDVAKRDDEADGVERRRKVERRTTFMLGLSFGGLVAHMYALHYPNSLREEAKGEFEVPIDGIIGVGPIIEYSRANVRIPWFLQQMIWYGDTYLGLGRVEVIVPHKKCLDKDPKVYKTLVTEDKRSHQGAFRVGHLLCIHFAAEMIQQRAHEIRHPTLVQQGGQDRVACHEAAINFIRDVSATDKKMTIYPVCQHVIYRKAKTEEEDLAGRVACVEDNVEWMCERSLPAGAQRHRQLSIQSDLTVFDEGNLSAPVTPALSENSFELDASSSYSGYSGPQTPVTPSAPSFQDSEVPVKVAAMSEGDFFKTASAVQGTTGKLAKSQIEHPLLAKAHHSTLPLLARLAPERRYRSNWKLDQALRPYDISVSHPTTAA</sequence>
<reference evidence="3 4" key="1">
    <citation type="submission" date="2014-09" db="EMBL/GenBank/DDBJ databases">
        <authorList>
            <person name="Magalhaes I.L.F."/>
            <person name="Oliveira U."/>
            <person name="Santos F.R."/>
            <person name="Vidigal T.H.D.A."/>
            <person name="Brescovit A.D."/>
            <person name="Santos A.J."/>
        </authorList>
    </citation>
    <scope>NUCLEOTIDE SEQUENCE [LARGE SCALE GENOMIC DNA]</scope>
</reference>
<dbReference type="Pfam" id="PF12146">
    <property type="entry name" value="Hydrolase_4"/>
    <property type="match status" value="1"/>
</dbReference>
<dbReference type="Proteomes" id="UP000054845">
    <property type="component" value="Unassembled WGS sequence"/>
</dbReference>
<evidence type="ECO:0000256" key="1">
    <source>
        <dbReference type="SAM" id="MobiDB-lite"/>
    </source>
</evidence>
<dbReference type="EMBL" id="CCYA01000278">
    <property type="protein sequence ID" value="CEH16050.1"/>
    <property type="molecule type" value="Genomic_DNA"/>
</dbReference>
<dbReference type="InterPro" id="IPR051044">
    <property type="entry name" value="MAG_DAG_Lipase"/>
</dbReference>
<dbReference type="InterPro" id="IPR022742">
    <property type="entry name" value="Hydrolase_4"/>
</dbReference>
<keyword evidence="4" id="KW-1185">Reference proteome</keyword>
<organism evidence="3 4">
    <name type="scientific">Ceraceosorus bombacis</name>
    <dbReference type="NCBI Taxonomy" id="401625"/>
    <lineage>
        <taxon>Eukaryota</taxon>
        <taxon>Fungi</taxon>
        <taxon>Dikarya</taxon>
        <taxon>Basidiomycota</taxon>
        <taxon>Ustilaginomycotina</taxon>
        <taxon>Exobasidiomycetes</taxon>
        <taxon>Ceraceosorales</taxon>
        <taxon>Ceraceosoraceae</taxon>
        <taxon>Ceraceosorus</taxon>
    </lineage>
</organism>
<proteinExistence type="predicted"/>
<feature type="region of interest" description="Disordered" evidence="1">
    <location>
        <begin position="417"/>
        <end position="437"/>
    </location>
</feature>
<dbReference type="STRING" id="401625.A0A0N7LAA6"/>
<dbReference type="OrthoDB" id="10249433at2759"/>
<evidence type="ECO:0000313" key="3">
    <source>
        <dbReference type="EMBL" id="CEH16050.1"/>
    </source>
</evidence>
<evidence type="ECO:0000313" key="4">
    <source>
        <dbReference type="Proteomes" id="UP000054845"/>
    </source>
</evidence>
<dbReference type="SUPFAM" id="SSF53474">
    <property type="entry name" value="alpha/beta-Hydrolases"/>
    <property type="match status" value="1"/>
</dbReference>